<dbReference type="GO" id="GO:0000785">
    <property type="term" value="C:chromatin"/>
    <property type="evidence" value="ECO:0007669"/>
    <property type="project" value="UniProtKB-ARBA"/>
</dbReference>
<dbReference type="GO" id="GO:0000781">
    <property type="term" value="C:chromosome, telomeric region"/>
    <property type="evidence" value="ECO:0007669"/>
    <property type="project" value="GOC"/>
</dbReference>
<feature type="compositionally biased region" description="Basic and acidic residues" evidence="5">
    <location>
        <begin position="205"/>
        <end position="218"/>
    </location>
</feature>
<evidence type="ECO:0000256" key="3">
    <source>
        <dbReference type="PROSITE-ProRule" id="PRU00475"/>
    </source>
</evidence>
<feature type="region of interest" description="Disordered" evidence="5">
    <location>
        <begin position="331"/>
        <end position="364"/>
    </location>
</feature>
<feature type="compositionally biased region" description="Basic and acidic residues" evidence="5">
    <location>
        <begin position="759"/>
        <end position="769"/>
    </location>
</feature>
<dbReference type="GO" id="GO:0031509">
    <property type="term" value="P:subtelomeric heterochromatin formation"/>
    <property type="evidence" value="ECO:0007669"/>
    <property type="project" value="TreeGrafter"/>
</dbReference>
<dbReference type="GO" id="GO:0005634">
    <property type="term" value="C:nucleus"/>
    <property type="evidence" value="ECO:0007669"/>
    <property type="project" value="UniProtKB-SubCell"/>
</dbReference>
<feature type="domain" description="WAC" evidence="7">
    <location>
        <begin position="24"/>
        <end position="132"/>
    </location>
</feature>
<reference evidence="8 9" key="1">
    <citation type="journal article" date="2018" name="Mol. Biol. Evol.">
        <title>Broad Genomic Sampling Reveals a Smut Pathogenic Ancestry of the Fungal Clade Ustilaginomycotina.</title>
        <authorList>
            <person name="Kijpornyongpan T."/>
            <person name="Mondo S.J."/>
            <person name="Barry K."/>
            <person name="Sandor L."/>
            <person name="Lee J."/>
            <person name="Lipzen A."/>
            <person name="Pangilinan J."/>
            <person name="LaButti K."/>
            <person name="Hainaut M."/>
            <person name="Henrissat B."/>
            <person name="Grigoriev I.V."/>
            <person name="Spatafora J.W."/>
            <person name="Aime M.C."/>
        </authorList>
    </citation>
    <scope>NUCLEOTIDE SEQUENCE [LARGE SCALE GENOMIC DNA]</scope>
    <source>
        <strain evidence="8 9">MCA 4658</strain>
    </source>
</reference>
<dbReference type="PROSITE" id="PS50827">
    <property type="entry name" value="DDT"/>
    <property type="match status" value="1"/>
</dbReference>
<dbReference type="Pfam" id="PF10537">
    <property type="entry name" value="WAC_Acf1_DNA_bd"/>
    <property type="match status" value="1"/>
</dbReference>
<dbReference type="EMBL" id="KZ819368">
    <property type="protein sequence ID" value="PWN43561.1"/>
    <property type="molecule type" value="Genomic_DNA"/>
</dbReference>
<dbReference type="PANTHER" id="PTHR32075">
    <property type="entry name" value="ISWI CHROMATIN-REMODELING COMPLEX SUBUNIT YPL216W-RELATED"/>
    <property type="match status" value="1"/>
</dbReference>
<dbReference type="InterPro" id="IPR018501">
    <property type="entry name" value="DDT_dom"/>
</dbReference>
<feature type="compositionally biased region" description="Basic and acidic residues" evidence="5">
    <location>
        <begin position="728"/>
        <end position="737"/>
    </location>
</feature>
<dbReference type="Pfam" id="PF15613">
    <property type="entry name" value="WSD"/>
    <property type="match status" value="1"/>
</dbReference>
<feature type="coiled-coil region" evidence="4">
    <location>
        <begin position="364"/>
        <end position="392"/>
    </location>
</feature>
<dbReference type="Proteomes" id="UP000245783">
    <property type="component" value="Unassembled WGS sequence"/>
</dbReference>
<dbReference type="AlphaFoldDB" id="A0A316W4I7"/>
<sequence length="1042" mass="116814">MVLIKRKAVEMIPAPDPGQMGDDVEAYYLTLSGEIFLDYESYASRLSFFNQRRFQCELSGRQGLTYLEALQSEEKEAKELHRRFPQALKGPLLRAAQFVVAGRLDNLVDKAYDRFANRFFEQETVQVERSGTRYWARIVKVFPPRPLLRRAQEEADAARSKKKGSTKSAGGPSPVKSENGVLKRARVNLLAGPDAESDLSELSEDERHGEGSSHAHRMKDVTHVYGTDLNKDEAEANQIDDPADYLYHVRFLDDEDSFVGSLTEVRDQHLTRDRRHFSKVILKKYLKECLERDAAIGSPWTVRVPIAQQFGIPLLPSEAVQDMHRLIREQQLSKRRKLETKDEETAPAPAKKRNRKVGASAAENAAAAAAAAEAAEAARREEEEKRLAAERRRNIKYPIEDLQVDPITHRELMSKGRDEQVARRRDRPVPSRDLSVPHTMIEPLLNTYFFLQACGKPLMLSPFSLDDYEAALRHATNEPPCALISEIHAALINVVVRDGPHSKDLAPAQLAAKRASTSAARNNKKSAAKNTAPANEEEDEEEDELDDDDEDGGTEDDAEEESDEAASDGDASGENGANGSRFSESETTLLASARSLGAGWEKRLLKAEEDRDGWERSLVGALYKRATSQSLPRLLAILSQLTGVEHPDAVDVDGAFVAETFANVEQRYPHLPMSDKLAAISFLCELAVMTRPVRGFYDECEATLTELRKERIDVSRARKKLAEDRAAFEEAHKKEESAGEQTANGSATKADSNGLEGDAAQKSDSSSEKDELDSSNGDVEEVAESEASDVDISTKSQRLPSRQEALRARALERAAQERKRAADQAAAREAHRAKTQEAKQLASERNKLIEEEIRLDKQEDFIDREFRRWALAPRLMPLGRDRFFDRYWWFDGIGSASLVTSHGAVNYSTGRLFVQGASDEEWSLASLEYERGPALLMKRREEEQGAEGVLAPNEWAVYTSADDVEELISWLRAKGHREGALRQQITKFRSYIGPGIAKRNHDLAGGWRENFVETRRSGRAKVEQSHMARQPYMLYKNTLAKN</sequence>
<feature type="region of interest" description="Disordered" evidence="5">
    <location>
        <begin position="195"/>
        <end position="218"/>
    </location>
</feature>
<feature type="region of interest" description="Disordered" evidence="5">
    <location>
        <begin position="508"/>
        <end position="584"/>
    </location>
</feature>
<evidence type="ECO:0000256" key="2">
    <source>
        <dbReference type="ARBA" id="ARBA00023242"/>
    </source>
</evidence>
<feature type="compositionally biased region" description="Acidic residues" evidence="5">
    <location>
        <begin position="770"/>
        <end position="789"/>
    </location>
</feature>
<dbReference type="InterPro" id="IPR013136">
    <property type="entry name" value="WSTF_Acf1_Cbp146"/>
</dbReference>
<gene>
    <name evidence="8" type="ORF">IE81DRAFT_300284</name>
</gene>
<feature type="region of interest" description="Disordered" evidence="5">
    <location>
        <begin position="408"/>
        <end position="434"/>
    </location>
</feature>
<evidence type="ECO:0000256" key="1">
    <source>
        <dbReference type="ARBA" id="ARBA00004123"/>
    </source>
</evidence>
<evidence type="ECO:0008006" key="10">
    <source>
        <dbReference type="Google" id="ProtNLM"/>
    </source>
</evidence>
<feature type="compositionally biased region" description="Polar residues" evidence="5">
    <location>
        <begin position="739"/>
        <end position="751"/>
    </location>
</feature>
<dbReference type="GeneID" id="37034081"/>
<protein>
    <recommendedName>
        <fullName evidence="10">DDT domain-containing protein</fullName>
    </recommendedName>
</protein>
<dbReference type="PROSITE" id="PS51136">
    <property type="entry name" value="WAC"/>
    <property type="match status" value="1"/>
</dbReference>
<feature type="region of interest" description="Disordered" evidence="5">
    <location>
        <begin position="150"/>
        <end position="182"/>
    </location>
</feature>
<keyword evidence="4" id="KW-0175">Coiled coil</keyword>
<dbReference type="STRING" id="1522189.A0A316W4I7"/>
<evidence type="ECO:0000256" key="5">
    <source>
        <dbReference type="SAM" id="MobiDB-lite"/>
    </source>
</evidence>
<accession>A0A316W4I7</accession>
<organism evidence="8 9">
    <name type="scientific">Ceraceosorus guamensis</name>
    <dbReference type="NCBI Taxonomy" id="1522189"/>
    <lineage>
        <taxon>Eukaryota</taxon>
        <taxon>Fungi</taxon>
        <taxon>Dikarya</taxon>
        <taxon>Basidiomycota</taxon>
        <taxon>Ustilaginomycotina</taxon>
        <taxon>Exobasidiomycetes</taxon>
        <taxon>Ceraceosorales</taxon>
        <taxon>Ceraceosoraceae</taxon>
        <taxon>Ceraceosorus</taxon>
    </lineage>
</organism>
<evidence type="ECO:0000259" key="7">
    <source>
        <dbReference type="PROSITE" id="PS51136"/>
    </source>
</evidence>
<comment type="subcellular location">
    <subcellularLocation>
        <location evidence="1 3">Nucleus</location>
    </subcellularLocation>
</comment>
<feature type="compositionally biased region" description="Basic and acidic residues" evidence="5">
    <location>
        <begin position="150"/>
        <end position="159"/>
    </location>
</feature>
<feature type="domain" description="DDT" evidence="6">
    <location>
        <begin position="438"/>
        <end position="501"/>
    </location>
</feature>
<dbReference type="Pfam" id="PF02791">
    <property type="entry name" value="DDT"/>
    <property type="match status" value="1"/>
</dbReference>
<keyword evidence="9" id="KW-1185">Reference proteome</keyword>
<evidence type="ECO:0000313" key="9">
    <source>
        <dbReference type="Proteomes" id="UP000245783"/>
    </source>
</evidence>
<feature type="compositionally biased region" description="Basic and acidic residues" evidence="5">
    <location>
        <begin position="804"/>
        <end position="841"/>
    </location>
</feature>
<evidence type="ECO:0000259" key="6">
    <source>
        <dbReference type="PROSITE" id="PS50827"/>
    </source>
</evidence>
<feature type="compositionally biased region" description="Acidic residues" evidence="5">
    <location>
        <begin position="535"/>
        <end position="567"/>
    </location>
</feature>
<dbReference type="RefSeq" id="XP_025370721.1">
    <property type="nucleotide sequence ID" value="XM_025512211.1"/>
</dbReference>
<evidence type="ECO:0000313" key="8">
    <source>
        <dbReference type="EMBL" id="PWN43561.1"/>
    </source>
</evidence>
<evidence type="ECO:0000256" key="4">
    <source>
        <dbReference type="SAM" id="Coils"/>
    </source>
</evidence>
<dbReference type="InterPro" id="IPR028941">
    <property type="entry name" value="WHIM2_dom"/>
</dbReference>
<feature type="region of interest" description="Disordered" evidence="5">
    <location>
        <begin position="728"/>
        <end position="841"/>
    </location>
</feature>
<feature type="compositionally biased region" description="Basic and acidic residues" evidence="5">
    <location>
        <begin position="408"/>
        <end position="430"/>
    </location>
</feature>
<feature type="compositionally biased region" description="Acidic residues" evidence="5">
    <location>
        <begin position="195"/>
        <end position="204"/>
    </location>
</feature>
<keyword evidence="2 3" id="KW-0539">Nucleus</keyword>
<dbReference type="InParanoid" id="A0A316W4I7"/>
<feature type="compositionally biased region" description="Polar residues" evidence="5">
    <location>
        <begin position="575"/>
        <end position="584"/>
    </location>
</feature>
<dbReference type="PANTHER" id="PTHR32075:SF6">
    <property type="entry name" value="ISWI CHROMATIN-REMODELING COMPLEX SUBUNIT YPL216W-RELATED"/>
    <property type="match status" value="1"/>
</dbReference>
<name>A0A316W4I7_9BASI</name>
<proteinExistence type="predicted"/>
<dbReference type="OrthoDB" id="332390at2759"/>